<protein>
    <recommendedName>
        <fullName evidence="1">tRNA-uridine aminocarboxypropyltransferase</fullName>
        <ecNumber evidence="1">2.5.1.25</ecNumber>
    </recommendedName>
</protein>
<keyword evidence="4" id="KW-0819">tRNA processing</keyword>
<dbReference type="AlphaFoldDB" id="A0A9P6FR16"/>
<name>A0A9P6FR16_9FUNG</name>
<dbReference type="Pfam" id="PF03942">
    <property type="entry name" value="DTW"/>
    <property type="match status" value="1"/>
</dbReference>
<keyword evidence="10" id="KW-1185">Reference proteome</keyword>
<feature type="domain" description="DTW" evidence="8">
    <location>
        <begin position="2"/>
        <end position="142"/>
    </location>
</feature>
<dbReference type="GO" id="GO:0008033">
    <property type="term" value="P:tRNA processing"/>
    <property type="evidence" value="ECO:0007669"/>
    <property type="project" value="UniProtKB-KW"/>
</dbReference>
<dbReference type="InterPro" id="IPR005636">
    <property type="entry name" value="DTW"/>
</dbReference>
<dbReference type="Proteomes" id="UP000780801">
    <property type="component" value="Unassembled WGS sequence"/>
</dbReference>
<evidence type="ECO:0000256" key="2">
    <source>
        <dbReference type="ARBA" id="ARBA00022679"/>
    </source>
</evidence>
<evidence type="ECO:0000259" key="8">
    <source>
        <dbReference type="Pfam" id="PF03942"/>
    </source>
</evidence>
<sequence>MLQDPNCTPLLLYPSHGAADIHSIASTLLQPNNPSSQSSDDTPSQYRCQGCTHPDPIYPGEDGPSLIANVPSKFPYRLIIAFDGSWSHAKIMYRCNPRLQQLTTQIKLPNPPPAVYHQLKQEPKETYTSTAEAVGQAVALLGWPGPQTELESESQDVGIKVDRLGKTSVNYTPLLMKDITRPIEKIIDLQRPFAQEEQAALENQGE</sequence>
<organism evidence="9 10">
    <name type="scientific">Lunasporangiospora selenospora</name>
    <dbReference type="NCBI Taxonomy" id="979761"/>
    <lineage>
        <taxon>Eukaryota</taxon>
        <taxon>Fungi</taxon>
        <taxon>Fungi incertae sedis</taxon>
        <taxon>Mucoromycota</taxon>
        <taxon>Mortierellomycotina</taxon>
        <taxon>Mortierellomycetes</taxon>
        <taxon>Mortierellales</taxon>
        <taxon>Mortierellaceae</taxon>
        <taxon>Lunasporangiospora</taxon>
    </lineage>
</organism>
<evidence type="ECO:0000256" key="5">
    <source>
        <dbReference type="ARBA" id="ARBA00034489"/>
    </source>
</evidence>
<evidence type="ECO:0000256" key="3">
    <source>
        <dbReference type="ARBA" id="ARBA00022691"/>
    </source>
</evidence>
<dbReference type="OrthoDB" id="408541at2759"/>
<evidence type="ECO:0000256" key="1">
    <source>
        <dbReference type="ARBA" id="ARBA00012386"/>
    </source>
</evidence>
<evidence type="ECO:0000313" key="10">
    <source>
        <dbReference type="Proteomes" id="UP000780801"/>
    </source>
</evidence>
<proteinExistence type="inferred from homology"/>
<evidence type="ECO:0000256" key="6">
    <source>
        <dbReference type="ARBA" id="ARBA00048718"/>
    </source>
</evidence>
<evidence type="ECO:0000256" key="7">
    <source>
        <dbReference type="SAM" id="MobiDB-lite"/>
    </source>
</evidence>
<dbReference type="EMBL" id="JAABOA010002352">
    <property type="protein sequence ID" value="KAF9579988.1"/>
    <property type="molecule type" value="Genomic_DNA"/>
</dbReference>
<keyword evidence="2" id="KW-0808">Transferase</keyword>
<comment type="catalytic activity">
    <reaction evidence="6">
        <text>a uridine in tRNA + S-adenosyl-L-methionine = a 3-[(3S)-3-amino-3-carboxypropyl]uridine in tRNA + S-methyl-5'-thioadenosine + H(+)</text>
        <dbReference type="Rhea" id="RHEA:62432"/>
        <dbReference type="Rhea" id="RHEA-COMP:13339"/>
        <dbReference type="Rhea" id="RHEA-COMP:16092"/>
        <dbReference type="ChEBI" id="CHEBI:15378"/>
        <dbReference type="ChEBI" id="CHEBI:17509"/>
        <dbReference type="ChEBI" id="CHEBI:59789"/>
        <dbReference type="ChEBI" id="CHEBI:65315"/>
        <dbReference type="ChEBI" id="CHEBI:82930"/>
        <dbReference type="EC" id="2.5.1.25"/>
    </reaction>
</comment>
<gene>
    <name evidence="9" type="ORF">BGW38_003535</name>
</gene>
<evidence type="ECO:0000313" key="9">
    <source>
        <dbReference type="EMBL" id="KAF9579988.1"/>
    </source>
</evidence>
<dbReference type="PANTHER" id="PTHR21392:SF0">
    <property type="entry name" value="TRNA-URIDINE AMINOCARBOXYPROPYLTRANSFERASE 2"/>
    <property type="match status" value="1"/>
</dbReference>
<evidence type="ECO:0000256" key="4">
    <source>
        <dbReference type="ARBA" id="ARBA00022694"/>
    </source>
</evidence>
<dbReference type="GO" id="GO:0016432">
    <property type="term" value="F:tRNA-uridine aminocarboxypropyltransferase activity"/>
    <property type="evidence" value="ECO:0007669"/>
    <property type="project" value="UniProtKB-EC"/>
</dbReference>
<reference evidence="9" key="1">
    <citation type="journal article" date="2020" name="Fungal Divers.">
        <title>Resolving the Mortierellaceae phylogeny through synthesis of multi-gene phylogenetics and phylogenomics.</title>
        <authorList>
            <person name="Vandepol N."/>
            <person name="Liber J."/>
            <person name="Desiro A."/>
            <person name="Na H."/>
            <person name="Kennedy M."/>
            <person name="Barry K."/>
            <person name="Grigoriev I.V."/>
            <person name="Miller A.N."/>
            <person name="O'Donnell K."/>
            <person name="Stajich J.E."/>
            <person name="Bonito G."/>
        </authorList>
    </citation>
    <scope>NUCLEOTIDE SEQUENCE</scope>
    <source>
        <strain evidence="9">KOD1015</strain>
    </source>
</reference>
<feature type="region of interest" description="Disordered" evidence="7">
    <location>
        <begin position="28"/>
        <end position="55"/>
    </location>
</feature>
<comment type="caution">
    <text evidence="9">The sequence shown here is derived from an EMBL/GenBank/DDBJ whole genome shotgun (WGS) entry which is preliminary data.</text>
</comment>
<keyword evidence="3" id="KW-0949">S-adenosyl-L-methionine</keyword>
<feature type="compositionally biased region" description="Low complexity" evidence="7">
    <location>
        <begin position="30"/>
        <end position="45"/>
    </location>
</feature>
<dbReference type="EC" id="2.5.1.25" evidence="1"/>
<comment type="similarity">
    <text evidence="5">Belongs to the TDD superfamily. DTWD2 family.</text>
</comment>
<dbReference type="PANTHER" id="PTHR21392">
    <property type="entry name" value="TRNA-URIDINE AMINOCARBOXYPROPYLTRANSFERASE 2"/>
    <property type="match status" value="1"/>
</dbReference>
<dbReference type="InterPro" id="IPR039262">
    <property type="entry name" value="DTWD2/TAPT"/>
</dbReference>
<accession>A0A9P6FR16</accession>